<dbReference type="PANTHER" id="PTHR10344">
    <property type="entry name" value="THYMIDYLATE KINASE"/>
    <property type="match status" value="1"/>
</dbReference>
<dbReference type="EMBL" id="FTNT01000009">
    <property type="protein sequence ID" value="SIS15696.1"/>
    <property type="molecule type" value="Genomic_DNA"/>
</dbReference>
<dbReference type="NCBIfam" id="NF005923">
    <property type="entry name" value="PRK07933.1"/>
    <property type="match status" value="1"/>
</dbReference>
<evidence type="ECO:0000256" key="6">
    <source>
        <dbReference type="ARBA" id="ARBA00022741"/>
    </source>
</evidence>
<evidence type="ECO:0000313" key="10">
    <source>
        <dbReference type="EMBL" id="SIS15696.1"/>
    </source>
</evidence>
<keyword evidence="6" id="KW-0547">Nucleotide-binding</keyword>
<proteinExistence type="inferred from homology"/>
<dbReference type="GO" id="GO:0006235">
    <property type="term" value="P:dTTP biosynthetic process"/>
    <property type="evidence" value="ECO:0007669"/>
    <property type="project" value="TreeGrafter"/>
</dbReference>
<dbReference type="InterPro" id="IPR018095">
    <property type="entry name" value="Thymidylate_kin_CS"/>
</dbReference>
<evidence type="ECO:0000256" key="1">
    <source>
        <dbReference type="ARBA" id="ARBA00009776"/>
    </source>
</evidence>
<dbReference type="AlphaFoldDB" id="A0A1N7GT08"/>
<keyword evidence="5" id="KW-0545">Nucleotide biosynthesis</keyword>
<organism evidence="10 11">
    <name type="scientific">Williamsia sterculiae</name>
    <dbReference type="NCBI Taxonomy" id="1344003"/>
    <lineage>
        <taxon>Bacteria</taxon>
        <taxon>Bacillati</taxon>
        <taxon>Actinomycetota</taxon>
        <taxon>Actinomycetes</taxon>
        <taxon>Mycobacteriales</taxon>
        <taxon>Nocardiaceae</taxon>
        <taxon>Williamsia</taxon>
    </lineage>
</organism>
<keyword evidence="11" id="KW-1185">Reference proteome</keyword>
<evidence type="ECO:0000256" key="2">
    <source>
        <dbReference type="ARBA" id="ARBA00012980"/>
    </source>
</evidence>
<evidence type="ECO:0000259" key="9">
    <source>
        <dbReference type="Pfam" id="PF02223"/>
    </source>
</evidence>
<dbReference type="Gene3D" id="3.40.50.300">
    <property type="entry name" value="P-loop containing nucleotide triphosphate hydrolases"/>
    <property type="match status" value="1"/>
</dbReference>
<accession>A0A1N7GT08</accession>
<keyword evidence="4" id="KW-0808">Transferase</keyword>
<gene>
    <name evidence="10" type="ORF">SAMN05445060_3101</name>
</gene>
<dbReference type="EC" id="2.7.4.9" evidence="2"/>
<dbReference type="PANTHER" id="PTHR10344:SF4">
    <property type="entry name" value="UMP-CMP KINASE 2, MITOCHONDRIAL"/>
    <property type="match status" value="1"/>
</dbReference>
<dbReference type="GO" id="GO:0006233">
    <property type="term" value="P:dTDP biosynthetic process"/>
    <property type="evidence" value="ECO:0007669"/>
    <property type="project" value="InterPro"/>
</dbReference>
<dbReference type="Proteomes" id="UP000186218">
    <property type="component" value="Unassembled WGS sequence"/>
</dbReference>
<comment type="similarity">
    <text evidence="1">Belongs to the thymidylate kinase family.</text>
</comment>
<dbReference type="InterPro" id="IPR027417">
    <property type="entry name" value="P-loop_NTPase"/>
</dbReference>
<evidence type="ECO:0000256" key="4">
    <source>
        <dbReference type="ARBA" id="ARBA00022679"/>
    </source>
</evidence>
<dbReference type="GO" id="GO:0005829">
    <property type="term" value="C:cytosol"/>
    <property type="evidence" value="ECO:0007669"/>
    <property type="project" value="TreeGrafter"/>
</dbReference>
<reference evidence="10 11" key="1">
    <citation type="submission" date="2017-01" db="EMBL/GenBank/DDBJ databases">
        <authorList>
            <person name="Mah S.A."/>
            <person name="Swanson W.J."/>
            <person name="Moy G.W."/>
            <person name="Vacquier V.D."/>
        </authorList>
    </citation>
    <scope>NUCLEOTIDE SEQUENCE [LARGE SCALE GENOMIC DNA]</scope>
    <source>
        <strain evidence="10 11">CPCC 203464</strain>
    </source>
</reference>
<sequence>MSQFRADEPTLDTIADVGVLIAVEGLDGAGKRTVVDGLVDRWTRAGHRVSTFAFPRYGESVTADLAAEALHGGNGDLTDSVYGMAVLFALDRAGAAAEIAAALTHSDVVLLDRYVASSAAYSAARLDEDPDGEVVSWVADLEFHRLRLPVPDHQLLLDVDPQVAMGRASSRAANEADRPTDRYERDRGLQERTYARYRGLAEMSWMSPWSLIGDLADTETVDKLLLD</sequence>
<evidence type="ECO:0000256" key="3">
    <source>
        <dbReference type="ARBA" id="ARBA00017144"/>
    </source>
</evidence>
<dbReference type="SUPFAM" id="SSF52540">
    <property type="entry name" value="P-loop containing nucleoside triphosphate hydrolases"/>
    <property type="match status" value="1"/>
</dbReference>
<keyword evidence="7 10" id="KW-0418">Kinase</keyword>
<dbReference type="InterPro" id="IPR039430">
    <property type="entry name" value="Thymidylate_kin-like_dom"/>
</dbReference>
<dbReference type="GO" id="GO:0004798">
    <property type="term" value="F:dTMP kinase activity"/>
    <property type="evidence" value="ECO:0007669"/>
    <property type="project" value="UniProtKB-EC"/>
</dbReference>
<feature type="domain" description="Thymidylate kinase-like" evidence="9">
    <location>
        <begin position="23"/>
        <end position="178"/>
    </location>
</feature>
<keyword evidence="8" id="KW-0067">ATP-binding</keyword>
<dbReference type="PROSITE" id="PS01331">
    <property type="entry name" value="THYMIDYLATE_KINASE"/>
    <property type="match status" value="1"/>
</dbReference>
<dbReference type="GO" id="GO:0005524">
    <property type="term" value="F:ATP binding"/>
    <property type="evidence" value="ECO:0007669"/>
    <property type="project" value="UniProtKB-KW"/>
</dbReference>
<evidence type="ECO:0000256" key="5">
    <source>
        <dbReference type="ARBA" id="ARBA00022727"/>
    </source>
</evidence>
<dbReference type="GO" id="GO:0006227">
    <property type="term" value="P:dUDP biosynthetic process"/>
    <property type="evidence" value="ECO:0007669"/>
    <property type="project" value="TreeGrafter"/>
</dbReference>
<name>A0A1N7GT08_9NOCA</name>
<evidence type="ECO:0000313" key="11">
    <source>
        <dbReference type="Proteomes" id="UP000186218"/>
    </source>
</evidence>
<evidence type="ECO:0000256" key="7">
    <source>
        <dbReference type="ARBA" id="ARBA00022777"/>
    </source>
</evidence>
<dbReference type="Pfam" id="PF02223">
    <property type="entry name" value="Thymidylate_kin"/>
    <property type="match status" value="1"/>
</dbReference>
<protein>
    <recommendedName>
        <fullName evidence="3">Thymidylate kinase</fullName>
        <ecNumber evidence="2">2.7.4.9</ecNumber>
    </recommendedName>
</protein>
<evidence type="ECO:0000256" key="8">
    <source>
        <dbReference type="ARBA" id="ARBA00022840"/>
    </source>
</evidence>
<dbReference type="STRING" id="1344003.SAMN05445060_3101"/>